<evidence type="ECO:0000313" key="1">
    <source>
        <dbReference type="EMBL" id="KAJ7541511.1"/>
    </source>
</evidence>
<comment type="caution">
    <text evidence="1">The sequence shown here is derived from an EMBL/GenBank/DDBJ whole genome shotgun (WGS) entry which is preliminary data.</text>
</comment>
<keyword evidence="2" id="KW-1185">Reference proteome</keyword>
<evidence type="ECO:0000313" key="2">
    <source>
        <dbReference type="Proteomes" id="UP001162992"/>
    </source>
</evidence>
<reference evidence="2" key="1">
    <citation type="journal article" date="2024" name="Proc. Natl. Acad. Sci. U.S.A.">
        <title>Extraordinary preservation of gene collinearity over three hundred million years revealed in homosporous lycophytes.</title>
        <authorList>
            <person name="Li C."/>
            <person name="Wickell D."/>
            <person name="Kuo L.Y."/>
            <person name="Chen X."/>
            <person name="Nie B."/>
            <person name="Liao X."/>
            <person name="Peng D."/>
            <person name="Ji J."/>
            <person name="Jenkins J."/>
            <person name="Williams M."/>
            <person name="Shu S."/>
            <person name="Plott C."/>
            <person name="Barry K."/>
            <person name="Rajasekar S."/>
            <person name="Grimwood J."/>
            <person name="Han X."/>
            <person name="Sun S."/>
            <person name="Hou Z."/>
            <person name="He W."/>
            <person name="Dai G."/>
            <person name="Sun C."/>
            <person name="Schmutz J."/>
            <person name="Leebens-Mack J.H."/>
            <person name="Li F.W."/>
            <person name="Wang L."/>
        </authorList>
    </citation>
    <scope>NUCLEOTIDE SEQUENCE [LARGE SCALE GENOMIC DNA]</scope>
    <source>
        <strain evidence="2">cv. PW_Plant_1</strain>
    </source>
</reference>
<sequence length="1340" mass="153809">MFTSQGRGTHSRILTRSAERREWGKLLLPEFRSAAGRSGGLSPGQDLLGVPGSSNGSPEDNQYVVEAADRSRSEQEIWKQFKDAGALDEVSLEKKDRAALLAHISMLESELYDYQYQMGLLLLESKSWGPKFEKMKGAIADAEENLKREQAAHMIAITEAETREDALKKALSTEKQCVADLEKALKEMQAELAEVKDDAARQLAQAKNLLVGMEEKSVNADSRLHAGEAILAQASRKQADVERKLQEVQAREDALRRQQQEFKVNCEARIRELDHEEENLKEWEKRLQDGQNRLLDGETILNKREEFVNQKDLDLKKLEEDLKVARKELKQSRLQFQQDEIDLKARITAISLREESAVKKEVALDKKEQELLLLQERIASRECIFEQHERHVRETEIFNSKERERLEALETSLKVREDSFSEKKQELDNLMKALEETRNEEVRTKLELQSTIDELERLRESMKVEQEELEKRRQSCMALEAEMNQKEEKLLKKEQQMEKKAEKLKEREKDLDEKMKGVKERERGLKNEEKRADAERQLIEQEKEGLIKEKEELEKLRLEILAENQKIEDEKEKLRAVEQEREDLLHVKTQLKGEIDELRAQKQEIIVAAEELKKEKERFEKEWELLDEKNEQVRKEWDSLEQESRRISKWVHDEEERIKKEKRDMHERNHREHEILRAEKEALLNSSETDKRNLFEMVQKERDDLARDIELHRGELERSVEKRKTEVEKEAEGLKLKLNEEIHQAQEEIRTSREMILRESEEITKQRSKIEKEKQEMTKQRKEAEEKWLEIKKDIEELQLQQEKLKEQRESLRNERAEVLMEVERLKKLRDELKEGDESIQISEQQPSHNYANDNEVLSPQELLKTGFSNNGGPKEKTLPVGVNAAVASESSPSKLAMSGRSLTPGSLSWLQRCASRLFPNSGDKAEPNTLHGGSNGSATSINPSKLEQSKLTGPSPKNNNHRPDAGIIMAIHEQEVRNGPDPTESPSHSQKNVSRSTDKVYSRTRRTRSIKAVVEDAKFILQETAAGRANEAVLAEHEESEKEKDEELVKGGFEVSTSTHQDSRQVPSEDNTDHRGTKGGRKRGRRLSKIAVEEKGDTPEVNSDISIGGGKKKRRKEAVIVSSTNGDTGKGSLVTKRYNLRHSTIVSTIATQAATGEENDMTQHVEENPRKEVQNASANVEGNMSQPQAPEYSQDKERINKREYSRDANVVQQSDHAQSSSLHESKIEVLNFQELLGPGSQFQTNEGMDTPEAELGEGSSGATHSRAQKMVRGGETSEGEAQLEQDYCGDDAAESVEDDKDGDVETSSEDEEDENSENDRALEKDQRPLGKKLWDFLTT</sequence>
<proteinExistence type="predicted"/>
<protein>
    <submittedName>
        <fullName evidence="1">Uncharacterized protein</fullName>
    </submittedName>
</protein>
<dbReference type="EMBL" id="CM055101">
    <property type="protein sequence ID" value="KAJ7541511.1"/>
    <property type="molecule type" value="Genomic_DNA"/>
</dbReference>
<gene>
    <name evidence="1" type="ORF">O6H91_10G063600</name>
</gene>
<organism evidence="1 2">
    <name type="scientific">Diphasiastrum complanatum</name>
    <name type="common">Issler's clubmoss</name>
    <name type="synonym">Lycopodium complanatum</name>
    <dbReference type="NCBI Taxonomy" id="34168"/>
    <lineage>
        <taxon>Eukaryota</taxon>
        <taxon>Viridiplantae</taxon>
        <taxon>Streptophyta</taxon>
        <taxon>Embryophyta</taxon>
        <taxon>Tracheophyta</taxon>
        <taxon>Lycopodiopsida</taxon>
        <taxon>Lycopodiales</taxon>
        <taxon>Lycopodiaceae</taxon>
        <taxon>Lycopodioideae</taxon>
        <taxon>Diphasiastrum</taxon>
    </lineage>
</organism>
<name>A0ACC2CHK2_DIPCM</name>
<accession>A0ACC2CHK2</accession>
<dbReference type="Proteomes" id="UP001162992">
    <property type="component" value="Chromosome 10"/>
</dbReference>